<feature type="transmembrane region" description="Helical" evidence="9">
    <location>
        <begin position="235"/>
        <end position="257"/>
    </location>
</feature>
<dbReference type="GO" id="GO:0005886">
    <property type="term" value="C:plasma membrane"/>
    <property type="evidence" value="ECO:0007669"/>
    <property type="project" value="UniProtKB-SubCell"/>
</dbReference>
<dbReference type="NCBIfam" id="TIGR01104">
    <property type="entry name" value="V_PPase"/>
    <property type="match status" value="1"/>
</dbReference>
<feature type="site" description="Determinant of potassium dependence" evidence="9">
    <location>
        <position position="482"/>
    </location>
</feature>
<accession>A0A0N0IWA0</accession>
<evidence type="ECO:0000313" key="11">
    <source>
        <dbReference type="EMBL" id="KPE51164.1"/>
    </source>
</evidence>
<keyword evidence="9" id="KW-1003">Cell membrane</keyword>
<comment type="function">
    <text evidence="9">Sodium pump that utilizes the energy of pyrophosphate hydrolysis as the driving force for Na(+) movement across the membrane.</text>
</comment>
<evidence type="ECO:0000256" key="7">
    <source>
        <dbReference type="ARBA" id="ARBA00023065"/>
    </source>
</evidence>
<feature type="transmembrane region" description="Helical" evidence="9">
    <location>
        <begin position="56"/>
        <end position="74"/>
    </location>
</feature>
<dbReference type="InterPro" id="IPR036737">
    <property type="entry name" value="OmpA-like_sf"/>
</dbReference>
<dbReference type="HAMAP" id="MF_01129">
    <property type="entry name" value="PPase_energized_pump"/>
    <property type="match status" value="1"/>
</dbReference>
<dbReference type="GO" id="GO:0004427">
    <property type="term" value="F:inorganic diphosphate phosphatase activity"/>
    <property type="evidence" value="ECO:0007669"/>
    <property type="project" value="UniProtKB-UniRule"/>
</dbReference>
<dbReference type="PANTHER" id="PTHR31998">
    <property type="entry name" value="K(+)-INSENSITIVE PYROPHOSPHATE-ENERGIZED PROTON PUMP"/>
    <property type="match status" value="1"/>
</dbReference>
<feature type="transmembrane region" description="Helical" evidence="9">
    <location>
        <begin position="405"/>
        <end position="432"/>
    </location>
</feature>
<feature type="transmembrane region" description="Helical" evidence="9">
    <location>
        <begin position="269"/>
        <end position="295"/>
    </location>
</feature>
<comment type="activity regulation">
    <text evidence="9">Requires K(+) for maximal activity.</text>
</comment>
<dbReference type="PROSITE" id="PS51123">
    <property type="entry name" value="OMPA_2"/>
    <property type="match status" value="1"/>
</dbReference>
<comment type="subcellular location">
    <subcellularLocation>
        <location evidence="9">Cell membrane</location>
        <topology evidence="9">Multi-pass membrane protein</topology>
    </subcellularLocation>
    <subcellularLocation>
        <location evidence="1">Endomembrane system</location>
        <topology evidence="1">Multi-pass membrane protein</topology>
    </subcellularLocation>
</comment>
<evidence type="ECO:0000313" key="12">
    <source>
        <dbReference type="Proteomes" id="UP000037953"/>
    </source>
</evidence>
<dbReference type="RefSeq" id="WP_062699187.1">
    <property type="nucleotide sequence ID" value="NZ_LJOD01000006.1"/>
</dbReference>
<keyword evidence="9" id="KW-0630">Potassium</keyword>
<dbReference type="GO" id="GO:0006814">
    <property type="term" value="P:sodium ion transport"/>
    <property type="evidence" value="ECO:0007669"/>
    <property type="project" value="UniProtKB-UniRule"/>
</dbReference>
<comment type="catalytic activity">
    <reaction evidence="9">
        <text>Na(+)(in) + diphosphate + H2O = Na(+)(out) + 2 phosphate + H(+)</text>
        <dbReference type="Rhea" id="RHEA:57884"/>
        <dbReference type="ChEBI" id="CHEBI:15377"/>
        <dbReference type="ChEBI" id="CHEBI:15378"/>
        <dbReference type="ChEBI" id="CHEBI:29101"/>
        <dbReference type="ChEBI" id="CHEBI:33019"/>
        <dbReference type="ChEBI" id="CHEBI:43474"/>
        <dbReference type="EC" id="7.2.3.1"/>
    </reaction>
</comment>
<keyword evidence="3 9" id="KW-0812">Transmembrane</keyword>
<dbReference type="Gene3D" id="3.30.1330.60">
    <property type="entry name" value="OmpA-like domain"/>
    <property type="match status" value="1"/>
</dbReference>
<dbReference type="Proteomes" id="UP000037953">
    <property type="component" value="Unassembled WGS sequence"/>
</dbReference>
<dbReference type="GO" id="GO:0030955">
    <property type="term" value="F:potassium ion binding"/>
    <property type="evidence" value="ECO:0007669"/>
    <property type="project" value="UniProtKB-UniRule"/>
</dbReference>
<evidence type="ECO:0000256" key="3">
    <source>
        <dbReference type="ARBA" id="ARBA00022692"/>
    </source>
</evidence>
<comment type="caution">
    <text evidence="11">The sequence shown here is derived from an EMBL/GenBank/DDBJ whole genome shotgun (WGS) entry which is preliminary data.</text>
</comment>
<evidence type="ECO:0000256" key="8">
    <source>
        <dbReference type="ARBA" id="ARBA00023136"/>
    </source>
</evidence>
<feature type="domain" description="OmpA-like" evidence="10">
    <location>
        <begin position="794"/>
        <end position="911"/>
    </location>
</feature>
<feature type="transmembrane region" description="Helical" evidence="9">
    <location>
        <begin position="345"/>
        <end position="366"/>
    </location>
</feature>
<name>A0A0N0IWA0_CHRID</name>
<dbReference type="InterPro" id="IPR006665">
    <property type="entry name" value="OmpA-like"/>
</dbReference>
<dbReference type="AlphaFoldDB" id="A0A0N0IWA0"/>
<comment type="cofactor">
    <cofactor evidence="9">
        <name>Mg(2+)</name>
        <dbReference type="ChEBI" id="CHEBI:18420"/>
    </cofactor>
</comment>
<evidence type="ECO:0000256" key="4">
    <source>
        <dbReference type="ARBA" id="ARBA00022842"/>
    </source>
</evidence>
<gene>
    <name evidence="9" type="primary">hppA</name>
    <name evidence="11" type="ORF">AOB46_10875</name>
</gene>
<keyword evidence="4 9" id="KW-0460">Magnesium</keyword>
<dbReference type="GO" id="GO:0009678">
    <property type="term" value="F:diphosphate hydrolysis-driven proton transmembrane transporter activity"/>
    <property type="evidence" value="ECO:0007669"/>
    <property type="project" value="UniProtKB-UniRule"/>
</dbReference>
<comment type="caution">
    <text evidence="9">Lacks conserved residue(s) required for the propagation of feature annotation.</text>
</comment>
<keyword evidence="5 9" id="KW-1278">Translocase</keyword>
<dbReference type="InterPro" id="IPR006664">
    <property type="entry name" value="OMP_bac"/>
</dbReference>
<organism evidence="11 12">
    <name type="scientific">Chryseobacterium indologenes</name>
    <name type="common">Flavobacterium indologenes</name>
    <dbReference type="NCBI Taxonomy" id="253"/>
    <lineage>
        <taxon>Bacteria</taxon>
        <taxon>Pseudomonadati</taxon>
        <taxon>Bacteroidota</taxon>
        <taxon>Flavobacteriia</taxon>
        <taxon>Flavobacteriales</taxon>
        <taxon>Weeksellaceae</taxon>
        <taxon>Chryseobacterium group</taxon>
        <taxon>Chryseobacterium</taxon>
    </lineage>
</organism>
<evidence type="ECO:0000256" key="1">
    <source>
        <dbReference type="ARBA" id="ARBA00004127"/>
    </source>
</evidence>
<keyword evidence="2 9" id="KW-0813">Transport</keyword>
<feature type="transmembrane region" description="Helical" evidence="9">
    <location>
        <begin position="6"/>
        <end position="26"/>
    </location>
</feature>
<evidence type="ECO:0000256" key="2">
    <source>
        <dbReference type="ARBA" id="ARBA00022448"/>
    </source>
</evidence>
<dbReference type="Pfam" id="PF03030">
    <property type="entry name" value="H_PPase"/>
    <property type="match status" value="1"/>
</dbReference>
<dbReference type="GO" id="GO:0000287">
    <property type="term" value="F:magnesium ion binding"/>
    <property type="evidence" value="ECO:0007669"/>
    <property type="project" value="UniProtKB-UniRule"/>
</dbReference>
<proteinExistence type="inferred from homology"/>
<sequence length="911" mass="95301">MDLFVLVPIFGVVALLYTFLQSNWVSRQNAGNEKMKTISGHIADGAMAFLKAEYKILTYFVVVVAILLAVMGSSNANSHWSIGIAFAVGAIFSALAGFIGMKIATKANVRTAEAAKTSLSKALKVSFTGGSVMGMGVAGLAVLGLGALFLIIKQIFAPEATVDSHEMERTIEILTGFSLGAESIALFARVGGGIYTKAADVGADLVGKVEAGIPEDDPRNPATIADNVGDNVGDVAGMGADLFGSYVATVLATMVLGRETVSDDAFGGFAPILLPMLIAGTGIIFSMIGTLFVRINDNEGASTSSVQNALNLGNWGSIVITAIASYFLVTYTLPETMTLRGHEFTKMGVFGAIMVGLVVGTLMSIITEYYTAMGKRPVSSIVRQSSTGHATNIIGGLSVGMESTLLPIIVLAGGIYGSYLCAGLYGVAIAAAGMMATTAMQLAIDAFGPIADNAGGIAEMSELPKEVREKTDILDAVGNTTAATGKGFAIASAALTALALFAAFVGIAGIDGIDIYKADVLAGLFVGGMIPFIFSSLAITAVGQAAMAMVEEVRRQFREIPGILEGKAQPEYEKCVAISTDASIRKMMLPGAIAIVSPLLIGFIFGPEVLGGFLAGATVCGVLMGMFQNNAGGAWDNAKKSFEKGVDINGQTYYKGSEPHKASVTGDTVGDPFKDTSGPSMNILIKLMSIVSLVIAPTLAVLHKDKIEANRKAKLESLTGISGAGTSTAHADLQVIPAASGEIKGHLNENGDFVYDTGNMQEIKLKGGKTISVGEGSKLYQLYNAVNKKDQSILDPNIWYTIENLYFETGSSDLKAGSEIQLNNLAELLNAYPDLKIKLGGYTDNTGNEESNLKLSNLRAQTAKLKLLELGIPSDRIEADGYGSQHPVCAANDTDECKAKNRRIDVRVLAL</sequence>
<reference evidence="11 12" key="1">
    <citation type="journal article" date="2015" name="Genom Data">
        <title>Draft genome sequence of a multidrug-resistant Chryseobacterium indologenes isolate from Malaysia.</title>
        <authorList>
            <person name="Yu C.Y."/>
            <person name="Ang G.Y."/>
            <person name="Cheng H.J."/>
            <person name="Cheong Y.M."/>
            <person name="Yin W.F."/>
            <person name="Chan K.G."/>
        </authorList>
    </citation>
    <scope>NUCLEOTIDE SEQUENCE [LARGE SCALE GENOMIC DNA]</scope>
    <source>
        <strain evidence="11 12">CI_885</strain>
    </source>
</reference>
<dbReference type="SUPFAM" id="SSF103088">
    <property type="entry name" value="OmpA-like"/>
    <property type="match status" value="1"/>
</dbReference>
<dbReference type="InterPro" id="IPR004131">
    <property type="entry name" value="PPase-energised_H-pump"/>
</dbReference>
<dbReference type="EMBL" id="LJOD01000006">
    <property type="protein sequence ID" value="KPE51164.1"/>
    <property type="molecule type" value="Genomic_DNA"/>
</dbReference>
<dbReference type="OrthoDB" id="9808652at2"/>
<feature type="transmembrane region" description="Helical" evidence="9">
    <location>
        <begin position="125"/>
        <end position="152"/>
    </location>
</feature>
<evidence type="ECO:0000256" key="6">
    <source>
        <dbReference type="ARBA" id="ARBA00022989"/>
    </source>
</evidence>
<dbReference type="Pfam" id="PF00691">
    <property type="entry name" value="OmpA"/>
    <property type="match status" value="1"/>
</dbReference>
<dbReference type="NCBIfam" id="NF001960">
    <property type="entry name" value="PRK00733.3-5"/>
    <property type="match status" value="1"/>
</dbReference>
<feature type="transmembrane region" description="Helical" evidence="9">
    <location>
        <begin position="522"/>
        <end position="550"/>
    </location>
</feature>
<dbReference type="PRINTS" id="PR01021">
    <property type="entry name" value="OMPADOMAIN"/>
</dbReference>
<evidence type="ECO:0000256" key="9">
    <source>
        <dbReference type="HAMAP-Rule" id="MF_01129"/>
    </source>
</evidence>
<comment type="similarity">
    <text evidence="9">Belongs to the H(+)-translocating pyrophosphatase (TC 3.A.10) family. K(+)-stimulated subfamily.</text>
</comment>
<feature type="transmembrane region" description="Helical" evidence="9">
    <location>
        <begin position="80"/>
        <end position="104"/>
    </location>
</feature>
<dbReference type="EC" id="7.2.3.1" evidence="9"/>
<keyword evidence="6 9" id="KW-1133">Transmembrane helix</keyword>
<dbReference type="PATRIC" id="fig|253.9.peg.4001"/>
<comment type="subunit">
    <text evidence="9">Homodimer.</text>
</comment>
<protein>
    <recommendedName>
        <fullName evidence="9">Putative K(+)-stimulated pyrophosphate-energized sodium pump</fullName>
        <ecNumber evidence="9">7.2.3.1</ecNumber>
    </recommendedName>
    <alternativeName>
        <fullName evidence="9">Membrane-bound sodium-translocating pyrophosphatase</fullName>
    </alternativeName>
    <alternativeName>
        <fullName evidence="9">Pyrophosphate-energized inorganic pyrophosphatase</fullName>
        <shortName evidence="9">Na(+)-PPase</shortName>
    </alternativeName>
</protein>
<keyword evidence="9" id="KW-0739">Sodium transport</keyword>
<evidence type="ECO:0000256" key="5">
    <source>
        <dbReference type="ARBA" id="ARBA00022967"/>
    </source>
</evidence>
<feature type="transmembrane region" description="Helical" evidence="9">
    <location>
        <begin position="683"/>
        <end position="702"/>
    </location>
</feature>
<dbReference type="CDD" id="cd07185">
    <property type="entry name" value="OmpA_C-like"/>
    <property type="match status" value="1"/>
</dbReference>
<reference evidence="12" key="2">
    <citation type="submission" date="2015-09" db="EMBL/GenBank/DDBJ databases">
        <title>Draft genome sequence of a multidrug-resistant Chryseobacterium indologenes isolate from Malaysia.</title>
        <authorList>
            <person name="Yu C.Y."/>
            <person name="Ang G.Y."/>
            <person name="Chan K.-G."/>
        </authorList>
    </citation>
    <scope>NUCLEOTIDE SEQUENCE [LARGE SCALE GENOMIC DNA]</scope>
    <source>
        <strain evidence="12">CI_885</strain>
    </source>
</reference>
<dbReference type="NCBIfam" id="NF001955">
    <property type="entry name" value="PRK00733.2-4"/>
    <property type="match status" value="1"/>
</dbReference>
<dbReference type="GO" id="GO:0012505">
    <property type="term" value="C:endomembrane system"/>
    <property type="evidence" value="ECO:0007669"/>
    <property type="project" value="UniProtKB-SubCell"/>
</dbReference>
<keyword evidence="7 9" id="KW-0406">Ion transport</keyword>
<evidence type="ECO:0000259" key="10">
    <source>
        <dbReference type="PROSITE" id="PS51123"/>
    </source>
</evidence>
<feature type="transmembrane region" description="Helical" evidence="9">
    <location>
        <begin position="315"/>
        <end position="333"/>
    </location>
</feature>
<keyword evidence="8 9" id="KW-0472">Membrane</keyword>
<keyword evidence="9" id="KW-0915">Sodium</keyword>
<feature type="transmembrane region" description="Helical" evidence="9">
    <location>
        <begin position="488"/>
        <end position="510"/>
    </location>
</feature>